<evidence type="ECO:0000313" key="3">
    <source>
        <dbReference type="Proteomes" id="UP000626092"/>
    </source>
</evidence>
<evidence type="ECO:0000313" key="2">
    <source>
        <dbReference type="EMBL" id="KAF7129582.1"/>
    </source>
</evidence>
<keyword evidence="3" id="KW-1185">Reference proteome</keyword>
<protein>
    <submittedName>
        <fullName evidence="2">Uncharacterized protein</fullName>
    </submittedName>
</protein>
<feature type="transmembrane region" description="Helical" evidence="1">
    <location>
        <begin position="93"/>
        <end position="122"/>
    </location>
</feature>
<reference evidence="2" key="1">
    <citation type="submission" date="2019-11" db="EMBL/GenBank/DDBJ databases">
        <authorList>
            <person name="Liu Y."/>
            <person name="Hou J."/>
            <person name="Li T.-Q."/>
            <person name="Guan C.-H."/>
            <person name="Wu X."/>
            <person name="Wu H.-Z."/>
            <person name="Ling F."/>
            <person name="Zhang R."/>
            <person name="Shi X.-G."/>
            <person name="Ren J.-P."/>
            <person name="Chen E.-F."/>
            <person name="Sun J.-M."/>
        </authorList>
    </citation>
    <scope>NUCLEOTIDE SEQUENCE</scope>
    <source>
        <strain evidence="2">Adult_tree_wgs_1</strain>
        <tissue evidence="2">Leaves</tissue>
    </source>
</reference>
<name>A0A834GE07_RHOSS</name>
<dbReference type="AlphaFoldDB" id="A0A834GE07"/>
<organism evidence="2 3">
    <name type="scientific">Rhododendron simsii</name>
    <name type="common">Sims's rhododendron</name>
    <dbReference type="NCBI Taxonomy" id="118357"/>
    <lineage>
        <taxon>Eukaryota</taxon>
        <taxon>Viridiplantae</taxon>
        <taxon>Streptophyta</taxon>
        <taxon>Embryophyta</taxon>
        <taxon>Tracheophyta</taxon>
        <taxon>Spermatophyta</taxon>
        <taxon>Magnoliopsida</taxon>
        <taxon>eudicotyledons</taxon>
        <taxon>Gunneridae</taxon>
        <taxon>Pentapetalae</taxon>
        <taxon>asterids</taxon>
        <taxon>Ericales</taxon>
        <taxon>Ericaceae</taxon>
        <taxon>Ericoideae</taxon>
        <taxon>Rhodoreae</taxon>
        <taxon>Rhododendron</taxon>
    </lineage>
</organism>
<keyword evidence="1" id="KW-0472">Membrane</keyword>
<dbReference type="OrthoDB" id="10477000at2759"/>
<dbReference type="EMBL" id="WJXA01000010">
    <property type="protein sequence ID" value="KAF7129582.1"/>
    <property type="molecule type" value="Genomic_DNA"/>
</dbReference>
<sequence length="262" mass="29158">MSYKPSDYLVEEYCEIFPLGVVAEWNFSCQLGVWLDSIVYHSFVRYNQKVMAEITTGLRQYFPVDGASTWIVLRHGFKAWPVGGNHELAKAGILSLLVCLAALFPACFGIRITFALFYAIYLASSDPAMLGFRFFGLYQKMVVHVTFVCWAHVKNPALTSPIAAVYITCKLLEVRESFVPLHFVTNGIALRTGAFDTFLEDYGQILPLGGAIPWNFGCLLAAGCVMLYTICSLGSAKKVWVGFVILHVTINNIHCVLRFAAN</sequence>
<evidence type="ECO:0000256" key="1">
    <source>
        <dbReference type="SAM" id="Phobius"/>
    </source>
</evidence>
<feature type="transmembrane region" description="Helical" evidence="1">
    <location>
        <begin position="205"/>
        <end position="228"/>
    </location>
</feature>
<dbReference type="Proteomes" id="UP000626092">
    <property type="component" value="Unassembled WGS sequence"/>
</dbReference>
<feature type="transmembrane region" description="Helical" evidence="1">
    <location>
        <begin position="240"/>
        <end position="261"/>
    </location>
</feature>
<keyword evidence="1" id="KW-0812">Transmembrane</keyword>
<gene>
    <name evidence="2" type="ORF">RHSIM_Rhsim10G0086300</name>
</gene>
<keyword evidence="1" id="KW-1133">Transmembrane helix</keyword>
<comment type="caution">
    <text evidence="2">The sequence shown here is derived from an EMBL/GenBank/DDBJ whole genome shotgun (WGS) entry which is preliminary data.</text>
</comment>
<proteinExistence type="predicted"/>
<accession>A0A834GE07</accession>